<evidence type="ECO:0000256" key="7">
    <source>
        <dbReference type="ARBA" id="ARBA00022679"/>
    </source>
</evidence>
<evidence type="ECO:0000256" key="8">
    <source>
        <dbReference type="ARBA" id="ARBA00022691"/>
    </source>
</evidence>
<dbReference type="Gene3D" id="3.40.50.150">
    <property type="entry name" value="Vaccinia Virus protein VP39"/>
    <property type="match status" value="1"/>
</dbReference>
<keyword evidence="7" id="KW-0808">Transferase</keyword>
<sequence>MDQIAKARRWYAEDLRCKTPILRNPHIVEAFGAVPREPFVGPGPWWIIPYPYREPFITPDDDPRWLYHDVLVSIDPSRKLNNGMPSFWARNFEHLDIARGERVLQIGAGSGYYSAVLAEIVGPAGQVTAVEVDPALADRARINLESWPQVQVIPGDGRNVNATASEHDVVIVFAGCTHPAPQWLDGLADNGRLLLPLTSDDWYGFLLRVVRRGASFEASSIGGVSIFPCTNGRDEDASRRLKSALVNSPMMNVAIQALHRGIPLSAESERVWYQTPGFWLERQESVVEATTHQPADGNNDTA</sequence>
<dbReference type="CDD" id="cd02440">
    <property type="entry name" value="AdoMet_MTases"/>
    <property type="match status" value="1"/>
</dbReference>
<name>A0ABS5G035_9BRAD</name>
<dbReference type="GO" id="GO:0008168">
    <property type="term" value="F:methyltransferase activity"/>
    <property type="evidence" value="ECO:0007669"/>
    <property type="project" value="UniProtKB-KW"/>
</dbReference>
<evidence type="ECO:0000313" key="12">
    <source>
        <dbReference type="EMBL" id="MBR1134648.1"/>
    </source>
</evidence>
<evidence type="ECO:0000256" key="10">
    <source>
        <dbReference type="ARBA" id="ARBA00031323"/>
    </source>
</evidence>
<evidence type="ECO:0000256" key="6">
    <source>
        <dbReference type="ARBA" id="ARBA00022603"/>
    </source>
</evidence>
<evidence type="ECO:0000256" key="4">
    <source>
        <dbReference type="ARBA" id="ARBA00013346"/>
    </source>
</evidence>
<evidence type="ECO:0000313" key="13">
    <source>
        <dbReference type="Proteomes" id="UP001314635"/>
    </source>
</evidence>
<dbReference type="PANTHER" id="PTHR11579:SF0">
    <property type="entry name" value="PROTEIN-L-ISOASPARTATE(D-ASPARTATE) O-METHYLTRANSFERASE"/>
    <property type="match status" value="1"/>
</dbReference>
<gene>
    <name evidence="12" type="ORF">JQ619_02590</name>
</gene>
<dbReference type="InterPro" id="IPR029063">
    <property type="entry name" value="SAM-dependent_MTases_sf"/>
</dbReference>
<dbReference type="Proteomes" id="UP001314635">
    <property type="component" value="Unassembled WGS sequence"/>
</dbReference>
<keyword evidence="6 12" id="KW-0489">Methyltransferase</keyword>
<evidence type="ECO:0000256" key="9">
    <source>
        <dbReference type="ARBA" id="ARBA00030757"/>
    </source>
</evidence>
<reference evidence="13" key="1">
    <citation type="journal article" date="2021" name="ISME J.">
        <title>Evolutionary origin and ecological implication of a unique nif island in free-living Bradyrhizobium lineages.</title>
        <authorList>
            <person name="Tao J."/>
        </authorList>
    </citation>
    <scope>NUCLEOTIDE SEQUENCE [LARGE SCALE GENOMIC DNA]</scope>
    <source>
        <strain evidence="13">SZCCT0094</strain>
    </source>
</reference>
<evidence type="ECO:0000256" key="3">
    <source>
        <dbReference type="ARBA" id="ARBA00011890"/>
    </source>
</evidence>
<dbReference type="EMBL" id="JAFCLK010000002">
    <property type="protein sequence ID" value="MBR1134648.1"/>
    <property type="molecule type" value="Genomic_DNA"/>
</dbReference>
<evidence type="ECO:0000256" key="2">
    <source>
        <dbReference type="ARBA" id="ARBA00005369"/>
    </source>
</evidence>
<dbReference type="GO" id="GO:0032259">
    <property type="term" value="P:methylation"/>
    <property type="evidence" value="ECO:0007669"/>
    <property type="project" value="UniProtKB-KW"/>
</dbReference>
<keyword evidence="5" id="KW-0963">Cytoplasm</keyword>
<comment type="caution">
    <text evidence="12">The sequence shown here is derived from an EMBL/GenBank/DDBJ whole genome shotgun (WGS) entry which is preliminary data.</text>
</comment>
<evidence type="ECO:0000256" key="11">
    <source>
        <dbReference type="ARBA" id="ARBA00031350"/>
    </source>
</evidence>
<evidence type="ECO:0000256" key="5">
    <source>
        <dbReference type="ARBA" id="ARBA00022490"/>
    </source>
</evidence>
<comment type="similarity">
    <text evidence="2">Belongs to the methyltransferase superfamily. L-isoaspartyl/D-aspartyl protein methyltransferase family.</text>
</comment>
<evidence type="ECO:0000256" key="1">
    <source>
        <dbReference type="ARBA" id="ARBA00004496"/>
    </source>
</evidence>
<keyword evidence="13" id="KW-1185">Reference proteome</keyword>
<keyword evidence="8" id="KW-0949">S-adenosyl-L-methionine</keyword>
<comment type="subcellular location">
    <subcellularLocation>
        <location evidence="1">Cytoplasm</location>
    </subcellularLocation>
</comment>
<dbReference type="PANTHER" id="PTHR11579">
    <property type="entry name" value="PROTEIN-L-ISOASPARTATE O-METHYLTRANSFERASE"/>
    <property type="match status" value="1"/>
</dbReference>
<dbReference type="EC" id="2.1.1.77" evidence="3"/>
<dbReference type="SUPFAM" id="SSF53335">
    <property type="entry name" value="S-adenosyl-L-methionine-dependent methyltransferases"/>
    <property type="match status" value="1"/>
</dbReference>
<accession>A0ABS5G035</accession>
<dbReference type="InterPro" id="IPR000682">
    <property type="entry name" value="PCMT"/>
</dbReference>
<organism evidence="12 13">
    <name type="scientific">Bradyrhizobium denitrificans</name>
    <dbReference type="NCBI Taxonomy" id="2734912"/>
    <lineage>
        <taxon>Bacteria</taxon>
        <taxon>Pseudomonadati</taxon>
        <taxon>Pseudomonadota</taxon>
        <taxon>Alphaproteobacteria</taxon>
        <taxon>Hyphomicrobiales</taxon>
        <taxon>Nitrobacteraceae</taxon>
        <taxon>Bradyrhizobium</taxon>
    </lineage>
</organism>
<dbReference type="Pfam" id="PF01135">
    <property type="entry name" value="PCMT"/>
    <property type="match status" value="1"/>
</dbReference>
<protein>
    <recommendedName>
        <fullName evidence="4">Protein-L-isoaspartate O-methyltransferase</fullName>
        <ecNumber evidence="3">2.1.1.77</ecNumber>
    </recommendedName>
    <alternativeName>
        <fullName evidence="11">L-isoaspartyl protein carboxyl methyltransferase</fullName>
    </alternativeName>
    <alternativeName>
        <fullName evidence="9">Protein L-isoaspartyl methyltransferase</fullName>
    </alternativeName>
    <alternativeName>
        <fullName evidence="10">Protein-beta-aspartate methyltransferase</fullName>
    </alternativeName>
</protein>
<proteinExistence type="inferred from homology"/>
<dbReference type="RefSeq" id="WP_172235934.1">
    <property type="nucleotide sequence ID" value="NZ_JABFDP010000005.1"/>
</dbReference>